<sequence length="381" mass="45625">MCSPEYLNMMKDIQENILNFLEEKAKSVENYQILEGIFNTTKISDNQHNLLSLLYLISRIVDNYHRLPSFFSKIEQILLFFKKDIKKFFSNSEIFNIFKNNKRILLFLIEQQLIIIDEYIVKKITTTDKYIDAKYPQYFQPEIQPFINEKWFPKYDPNLNNNEWVEDLEKELPDNFYEKRNEGENDSQICEFIRKDMINEFVSYITRNSVSLITKIQPSIYETNSFLLKNICDLSLIEYAVFFGSIKIFNHLRFEGVELTPTLWPLAIHGKNSEMIHFLEGNHVELMDKSYKQVFYESIKCHHNDIANYFIKNFLQNDEENSQDTINQCLKYYNFTFLTNESISKLSLVYLCKYDYCSLIDYLLKNKAIDVNKKEILIFFK</sequence>
<reference evidence="1 2" key="1">
    <citation type="submission" date="2024-04" db="EMBL/GenBank/DDBJ databases">
        <title>Tritrichomonas musculus Genome.</title>
        <authorList>
            <person name="Alves-Ferreira E."/>
            <person name="Grigg M."/>
            <person name="Lorenzi H."/>
            <person name="Galac M."/>
        </authorList>
    </citation>
    <scope>NUCLEOTIDE SEQUENCE [LARGE SCALE GENOMIC DNA]</scope>
    <source>
        <strain evidence="1 2">EAF2021</strain>
    </source>
</reference>
<dbReference type="SUPFAM" id="SSF48403">
    <property type="entry name" value="Ankyrin repeat"/>
    <property type="match status" value="1"/>
</dbReference>
<accession>A0ABR2JYA7</accession>
<dbReference type="EMBL" id="JAPFFF010000008">
    <property type="protein sequence ID" value="KAK8883834.1"/>
    <property type="molecule type" value="Genomic_DNA"/>
</dbReference>
<name>A0ABR2JYA7_9EUKA</name>
<evidence type="ECO:0000313" key="2">
    <source>
        <dbReference type="Proteomes" id="UP001470230"/>
    </source>
</evidence>
<evidence type="ECO:0000313" key="1">
    <source>
        <dbReference type="EMBL" id="KAK8883834.1"/>
    </source>
</evidence>
<dbReference type="Proteomes" id="UP001470230">
    <property type="component" value="Unassembled WGS sequence"/>
</dbReference>
<dbReference type="PANTHER" id="PTHR24159:SF5">
    <property type="entry name" value="ANK_REP_REGION DOMAIN-CONTAINING PROTEIN"/>
    <property type="match status" value="1"/>
</dbReference>
<comment type="caution">
    <text evidence="1">The sequence shown here is derived from an EMBL/GenBank/DDBJ whole genome shotgun (WGS) entry which is preliminary data.</text>
</comment>
<keyword evidence="2" id="KW-1185">Reference proteome</keyword>
<proteinExistence type="predicted"/>
<evidence type="ECO:0008006" key="3">
    <source>
        <dbReference type="Google" id="ProtNLM"/>
    </source>
</evidence>
<dbReference type="InterPro" id="IPR036770">
    <property type="entry name" value="Ankyrin_rpt-contain_sf"/>
</dbReference>
<dbReference type="PANTHER" id="PTHR24159">
    <property type="match status" value="1"/>
</dbReference>
<gene>
    <name evidence="1" type="ORF">M9Y10_042933</name>
</gene>
<protein>
    <recommendedName>
        <fullName evidence="3">DUF3447 domain-containing protein</fullName>
    </recommendedName>
</protein>
<organism evidence="1 2">
    <name type="scientific">Tritrichomonas musculus</name>
    <dbReference type="NCBI Taxonomy" id="1915356"/>
    <lineage>
        <taxon>Eukaryota</taxon>
        <taxon>Metamonada</taxon>
        <taxon>Parabasalia</taxon>
        <taxon>Tritrichomonadida</taxon>
        <taxon>Tritrichomonadidae</taxon>
        <taxon>Tritrichomonas</taxon>
    </lineage>
</organism>